<comment type="caution">
    <text evidence="3">The sequence shown here is derived from an EMBL/GenBank/DDBJ whole genome shotgun (WGS) entry which is preliminary data.</text>
</comment>
<evidence type="ECO:0008006" key="12">
    <source>
        <dbReference type="Google" id="ProtNLM"/>
    </source>
</evidence>
<dbReference type="Proteomes" id="UP000319026">
    <property type="component" value="Unassembled WGS sequence"/>
</dbReference>
<dbReference type="EMBL" id="VWCJ01000027">
    <property type="protein sequence ID" value="KAA4991053.1"/>
    <property type="molecule type" value="Genomic_DNA"/>
</dbReference>
<dbReference type="EMBL" id="VWEQ01000028">
    <property type="protein sequence ID" value="KAA4748064.1"/>
    <property type="molecule type" value="Genomic_DNA"/>
</dbReference>
<evidence type="ECO:0000256" key="1">
    <source>
        <dbReference type="SAM" id="Phobius"/>
    </source>
</evidence>
<feature type="transmembrane region" description="Helical" evidence="1">
    <location>
        <begin position="12"/>
        <end position="33"/>
    </location>
</feature>
<organism evidence="3 10">
    <name type="scientific">Bacteroides fragilis</name>
    <dbReference type="NCBI Taxonomy" id="817"/>
    <lineage>
        <taxon>Bacteria</taxon>
        <taxon>Pseudomonadati</taxon>
        <taxon>Bacteroidota</taxon>
        <taxon>Bacteroidia</taxon>
        <taxon>Bacteroidales</taxon>
        <taxon>Bacteroidaceae</taxon>
        <taxon>Bacteroides</taxon>
    </lineage>
</organism>
<evidence type="ECO:0000313" key="4">
    <source>
        <dbReference type="EMBL" id="KAA5168345.1"/>
    </source>
</evidence>
<dbReference type="Proteomes" id="UP000460666">
    <property type="component" value="Unassembled WGS sequence"/>
</dbReference>
<proteinExistence type="predicted"/>
<keyword evidence="1" id="KW-1133">Transmembrane helix</keyword>
<keyword evidence="1" id="KW-0812">Transmembrane</keyword>
<evidence type="ECO:0000313" key="6">
    <source>
        <dbReference type="EMBL" id="TWV49684.1"/>
    </source>
</evidence>
<sequence>MSHQISINKTQAIIFFSISPTLPVFFVLLQLVGKLCTSGIREQIKRKNNI</sequence>
<evidence type="ECO:0000313" key="9">
    <source>
        <dbReference type="Proteomes" id="UP000436803"/>
    </source>
</evidence>
<gene>
    <name evidence="4" type="ORF">F2Z29_21770</name>
    <name evidence="3" type="ORF">F2Z89_22010</name>
    <name evidence="2" type="ORF">F3B44_21390</name>
    <name evidence="6" type="ORF">FSA03_07295</name>
    <name evidence="5" type="ORF">FSA06_07145</name>
</gene>
<evidence type="ECO:0000313" key="10">
    <source>
        <dbReference type="Proteomes" id="UP000460666"/>
    </source>
</evidence>
<reference evidence="6 8" key="3">
    <citation type="submission" date="2019-07" db="EMBL/GenBank/DDBJ databases">
        <title>Genome Sequencing of Bacteroides fragilis.</title>
        <authorList>
            <person name="Pinto K.M."/>
            <person name="Ruoff K.L."/>
            <person name="Price C.E."/>
            <person name="Valls R.A."/>
            <person name="O'Toole G.A."/>
        </authorList>
    </citation>
    <scope>NUCLEOTIDE SEQUENCE [LARGE SCALE GENOMIC DNA]</scope>
    <source>
        <strain evidence="6 8">AD135F_3B</strain>
    </source>
</reference>
<dbReference type="EMBL" id="VWAW01000026">
    <property type="protein sequence ID" value="KAA5168345.1"/>
    <property type="molecule type" value="Genomic_DNA"/>
</dbReference>
<evidence type="ECO:0000313" key="11">
    <source>
        <dbReference type="Proteomes" id="UP000479773"/>
    </source>
</evidence>
<accession>A0A3E5I2E8</accession>
<evidence type="ECO:0000313" key="5">
    <source>
        <dbReference type="EMBL" id="TWV41983.1"/>
    </source>
</evidence>
<dbReference type="Proteomes" id="UP000436803">
    <property type="component" value="Unassembled WGS sequence"/>
</dbReference>
<evidence type="ECO:0000313" key="8">
    <source>
        <dbReference type="Proteomes" id="UP000319026"/>
    </source>
</evidence>
<name>A0A3E5I2E8_BACFG</name>
<evidence type="ECO:0000313" key="3">
    <source>
        <dbReference type="EMBL" id="KAA4991053.1"/>
    </source>
</evidence>
<evidence type="ECO:0000313" key="7">
    <source>
        <dbReference type="Proteomes" id="UP000315444"/>
    </source>
</evidence>
<reference evidence="5 7" key="2">
    <citation type="submission" date="2019-07" db="EMBL/GenBank/DDBJ databases">
        <title>Genome sequencing of Bacteroides fragilis.</title>
        <authorList>
            <person name="Galasyn E.V."/>
            <person name="Ruoff K.L."/>
            <person name="Price C.E."/>
            <person name="Valls R.A."/>
            <person name="O'Toole G.A."/>
        </authorList>
    </citation>
    <scope>NUCLEOTIDE SEQUENCE [LARGE SCALE GENOMIC DNA]</scope>
    <source>
        <strain evidence="5 7">AD135F_1B</strain>
    </source>
</reference>
<dbReference type="Proteomes" id="UP000315444">
    <property type="component" value="Unassembled WGS sequence"/>
</dbReference>
<keyword evidence="1" id="KW-0472">Membrane</keyword>
<evidence type="ECO:0000313" key="2">
    <source>
        <dbReference type="EMBL" id="KAA4748064.1"/>
    </source>
</evidence>
<protein>
    <recommendedName>
        <fullName evidence="12">Transmembrane protein</fullName>
    </recommendedName>
</protein>
<dbReference type="AlphaFoldDB" id="A0A3E5I2E8"/>
<dbReference type="EMBL" id="VOHT01000003">
    <property type="protein sequence ID" value="TWV49684.1"/>
    <property type="molecule type" value="Genomic_DNA"/>
</dbReference>
<dbReference type="Proteomes" id="UP000479773">
    <property type="component" value="Unassembled WGS sequence"/>
</dbReference>
<dbReference type="EMBL" id="VOHV01000003">
    <property type="protein sequence ID" value="TWV41983.1"/>
    <property type="molecule type" value="Genomic_DNA"/>
</dbReference>
<reference evidence="9 10" key="1">
    <citation type="journal article" date="2019" name="Nat. Med.">
        <title>A library of human gut bacterial isolates paired with longitudinal multiomics data enables mechanistic microbiome research.</title>
        <authorList>
            <person name="Poyet M."/>
            <person name="Groussin M."/>
            <person name="Gibbons S.M."/>
            <person name="Avila-Pacheco J."/>
            <person name="Jiang X."/>
            <person name="Kearney S.M."/>
            <person name="Perrotta A.R."/>
            <person name="Berdy B."/>
            <person name="Zhao S."/>
            <person name="Lieberman T.D."/>
            <person name="Swanson P.K."/>
            <person name="Smith M."/>
            <person name="Roesemann S."/>
            <person name="Alexander J.E."/>
            <person name="Rich S.A."/>
            <person name="Livny J."/>
            <person name="Vlamakis H."/>
            <person name="Clish C."/>
            <person name="Bullock K."/>
            <person name="Deik A."/>
            <person name="Scott J."/>
            <person name="Pierce K.A."/>
            <person name="Xavier R.J."/>
            <person name="Alm E.J."/>
        </authorList>
    </citation>
    <scope>NUCLEOTIDE SEQUENCE [LARGE SCALE GENOMIC DNA]</scope>
    <source>
        <strain evidence="2 11">BIOML-A106</strain>
        <strain evidence="3 10">BIOML-A46</strain>
        <strain evidence="4 9">BIOML-A7</strain>
    </source>
</reference>